<evidence type="ECO:0000313" key="2">
    <source>
        <dbReference type="EMBL" id="KAK5092462.1"/>
    </source>
</evidence>
<feature type="compositionally biased region" description="Basic and acidic residues" evidence="1">
    <location>
        <begin position="224"/>
        <end position="244"/>
    </location>
</feature>
<name>A0ABR0KA52_9EURO</name>
<gene>
    <name evidence="2" type="ORF">LTR24_005165</name>
</gene>
<keyword evidence="3" id="KW-1185">Reference proteome</keyword>
<organism evidence="2 3">
    <name type="scientific">Lithohypha guttulata</name>
    <dbReference type="NCBI Taxonomy" id="1690604"/>
    <lineage>
        <taxon>Eukaryota</taxon>
        <taxon>Fungi</taxon>
        <taxon>Dikarya</taxon>
        <taxon>Ascomycota</taxon>
        <taxon>Pezizomycotina</taxon>
        <taxon>Eurotiomycetes</taxon>
        <taxon>Chaetothyriomycetidae</taxon>
        <taxon>Chaetothyriales</taxon>
        <taxon>Trichomeriaceae</taxon>
        <taxon>Lithohypha</taxon>
    </lineage>
</organism>
<dbReference type="SUPFAM" id="SSF53474">
    <property type="entry name" value="alpha/beta-Hydrolases"/>
    <property type="match status" value="1"/>
</dbReference>
<comment type="caution">
    <text evidence="2">The sequence shown here is derived from an EMBL/GenBank/DDBJ whole genome shotgun (WGS) entry which is preliminary data.</text>
</comment>
<dbReference type="Gene3D" id="3.40.50.1820">
    <property type="entry name" value="alpha/beta hydrolase"/>
    <property type="match status" value="2"/>
</dbReference>
<dbReference type="EMBL" id="JAVRRG010000057">
    <property type="protein sequence ID" value="KAK5092462.1"/>
    <property type="molecule type" value="Genomic_DNA"/>
</dbReference>
<protein>
    <submittedName>
        <fullName evidence="2">Uncharacterized protein</fullName>
    </submittedName>
</protein>
<reference evidence="2 3" key="1">
    <citation type="submission" date="2023-08" db="EMBL/GenBank/DDBJ databases">
        <title>Black Yeasts Isolated from many extreme environments.</title>
        <authorList>
            <person name="Coleine C."/>
            <person name="Stajich J.E."/>
            <person name="Selbmann L."/>
        </authorList>
    </citation>
    <scope>NUCLEOTIDE SEQUENCE [LARGE SCALE GENOMIC DNA]</scope>
    <source>
        <strain evidence="2 3">CCFEE 5885</strain>
    </source>
</reference>
<proteinExistence type="predicted"/>
<sequence>MLSKPSANFTLPSLYDDLELNGRLYFPRSQCEHEEDRPRGCAVFAHPYAPLGGCYDDPVVNSVGSLLVGNGFIVVTFNFRGAENSAGRTSWSSKAELGDYVSIYALVLAIMNASGVAKYLARSDHHEIDQSPILLLGGYSYGSMIAAHLPDIRVVLSILQRAEDGSAEYEIKTRAHELAQAFLGYCETQQQRGQRSLKALPTETLQPSGATFGGYESPSAAHRISREGSRRSLNRERARHSVERVRRKLGSRGNGHETGTSASAEAVEAPQVTPKLAFLLISPLVGAISSFATMFSTLRFERRDPKSAAARDTPVSDTDAMLSSNSSLVVFGTDDHFTSSRKVKGWCESLRAKPGSSTEYREVHGAGHFWHDPELEAQMIESVSRWVKGM</sequence>
<dbReference type="Proteomes" id="UP001345013">
    <property type="component" value="Unassembled WGS sequence"/>
</dbReference>
<evidence type="ECO:0000313" key="3">
    <source>
        <dbReference type="Proteomes" id="UP001345013"/>
    </source>
</evidence>
<accession>A0ABR0KA52</accession>
<evidence type="ECO:0000256" key="1">
    <source>
        <dbReference type="SAM" id="MobiDB-lite"/>
    </source>
</evidence>
<feature type="region of interest" description="Disordered" evidence="1">
    <location>
        <begin position="194"/>
        <end position="266"/>
    </location>
</feature>
<dbReference type="InterPro" id="IPR029058">
    <property type="entry name" value="AB_hydrolase_fold"/>
</dbReference>
<dbReference type="PANTHER" id="PTHR42103:SF2">
    <property type="entry name" value="AB HYDROLASE-1 DOMAIN-CONTAINING PROTEIN"/>
    <property type="match status" value="1"/>
</dbReference>
<dbReference type="PANTHER" id="PTHR42103">
    <property type="entry name" value="ALPHA/BETA-HYDROLASES SUPERFAMILY PROTEIN"/>
    <property type="match status" value="1"/>
</dbReference>